<accession>A0ABW5TXL3</accession>
<evidence type="ECO:0000313" key="11">
    <source>
        <dbReference type="EMBL" id="MFD2732876.1"/>
    </source>
</evidence>
<keyword evidence="9" id="KW-0472">Membrane</keyword>
<evidence type="ECO:0000256" key="8">
    <source>
        <dbReference type="ARBA" id="ARBA00022989"/>
    </source>
</evidence>
<dbReference type="EMBL" id="JBHULV010000048">
    <property type="protein sequence ID" value="MFD2732876.1"/>
    <property type="molecule type" value="Genomic_DNA"/>
</dbReference>
<reference evidence="12" key="1">
    <citation type="journal article" date="2019" name="Int. J. Syst. Evol. Microbiol.">
        <title>The Global Catalogue of Microorganisms (GCM) 10K type strain sequencing project: providing services to taxonomists for standard genome sequencing and annotation.</title>
        <authorList>
            <consortium name="The Broad Institute Genomics Platform"/>
            <consortium name="The Broad Institute Genome Sequencing Center for Infectious Disease"/>
            <person name="Wu L."/>
            <person name="Ma J."/>
        </authorList>
    </citation>
    <scope>NUCLEOTIDE SEQUENCE [LARGE SCALE GENOMIC DNA]</scope>
    <source>
        <strain evidence="12">KCTC 42456</strain>
    </source>
</reference>
<dbReference type="PANTHER" id="PTHR33446:SF2">
    <property type="entry name" value="PROTEIN TONB"/>
    <property type="match status" value="1"/>
</dbReference>
<evidence type="ECO:0000256" key="5">
    <source>
        <dbReference type="ARBA" id="ARBA00022519"/>
    </source>
</evidence>
<keyword evidence="12" id="KW-1185">Reference proteome</keyword>
<dbReference type="Proteomes" id="UP001597546">
    <property type="component" value="Unassembled WGS sequence"/>
</dbReference>
<keyword evidence="5" id="KW-0997">Cell inner membrane</keyword>
<comment type="similarity">
    <text evidence="2">Belongs to the TonB family.</text>
</comment>
<dbReference type="RefSeq" id="WP_379100992.1">
    <property type="nucleotide sequence ID" value="NZ_JBHULV010000048.1"/>
</dbReference>
<evidence type="ECO:0000256" key="6">
    <source>
        <dbReference type="ARBA" id="ARBA00022692"/>
    </source>
</evidence>
<dbReference type="NCBIfam" id="TIGR01352">
    <property type="entry name" value="tonB_Cterm"/>
    <property type="match status" value="1"/>
</dbReference>
<sequence length="204" mass="23078">MPDCNSGKFCKSCNKTVIDFRKSDSFELLNILKKEQEVCGMFSNEQVNLVQDIPKQTINSYKRYVIGILVSLGLTFFCKESVAQISIPDTCDTTVKSKIDQNLYFGGINEIMPQYKKGGEAMVKFIKNSINYPKDAKAGRVYVQFIIDELGNVTEPKIVRGLSEIADKEALRIVKLLEFTPGLQNGKLKNYSYTLPVFFNTEIK</sequence>
<dbReference type="Gene3D" id="3.30.1150.10">
    <property type="match status" value="1"/>
</dbReference>
<gene>
    <name evidence="11" type="ORF">ACFSSE_14290</name>
</gene>
<organism evidence="11 12">
    <name type="scientific">Pedobacter alpinus</name>
    <dbReference type="NCBI Taxonomy" id="1590643"/>
    <lineage>
        <taxon>Bacteria</taxon>
        <taxon>Pseudomonadati</taxon>
        <taxon>Bacteroidota</taxon>
        <taxon>Sphingobacteriia</taxon>
        <taxon>Sphingobacteriales</taxon>
        <taxon>Sphingobacteriaceae</taxon>
        <taxon>Pedobacter</taxon>
    </lineage>
</organism>
<evidence type="ECO:0000256" key="9">
    <source>
        <dbReference type="ARBA" id="ARBA00023136"/>
    </source>
</evidence>
<dbReference type="InterPro" id="IPR051045">
    <property type="entry name" value="TonB-dependent_transducer"/>
</dbReference>
<evidence type="ECO:0000256" key="2">
    <source>
        <dbReference type="ARBA" id="ARBA00006555"/>
    </source>
</evidence>
<evidence type="ECO:0000256" key="1">
    <source>
        <dbReference type="ARBA" id="ARBA00004383"/>
    </source>
</evidence>
<dbReference type="Pfam" id="PF03544">
    <property type="entry name" value="TonB_C"/>
    <property type="match status" value="1"/>
</dbReference>
<keyword evidence="7" id="KW-0653">Protein transport</keyword>
<evidence type="ECO:0000259" key="10">
    <source>
        <dbReference type="Pfam" id="PF03544"/>
    </source>
</evidence>
<keyword evidence="8" id="KW-1133">Transmembrane helix</keyword>
<feature type="domain" description="TonB C-terminal" evidence="10">
    <location>
        <begin position="131"/>
        <end position="200"/>
    </location>
</feature>
<keyword evidence="4" id="KW-1003">Cell membrane</keyword>
<comment type="caution">
    <text evidence="11">The sequence shown here is derived from an EMBL/GenBank/DDBJ whole genome shotgun (WGS) entry which is preliminary data.</text>
</comment>
<keyword evidence="3" id="KW-0813">Transport</keyword>
<dbReference type="SUPFAM" id="SSF74653">
    <property type="entry name" value="TolA/TonB C-terminal domain"/>
    <property type="match status" value="1"/>
</dbReference>
<protein>
    <submittedName>
        <fullName evidence="11">Energy transducer TonB</fullName>
    </submittedName>
</protein>
<dbReference type="InterPro" id="IPR037682">
    <property type="entry name" value="TonB_C"/>
</dbReference>
<evidence type="ECO:0000256" key="3">
    <source>
        <dbReference type="ARBA" id="ARBA00022448"/>
    </source>
</evidence>
<dbReference type="PANTHER" id="PTHR33446">
    <property type="entry name" value="PROTEIN TONB-RELATED"/>
    <property type="match status" value="1"/>
</dbReference>
<name>A0ABW5TXL3_9SPHI</name>
<evidence type="ECO:0000313" key="12">
    <source>
        <dbReference type="Proteomes" id="UP001597546"/>
    </source>
</evidence>
<keyword evidence="6" id="KW-0812">Transmembrane</keyword>
<comment type="subcellular location">
    <subcellularLocation>
        <location evidence="1">Cell inner membrane</location>
        <topology evidence="1">Single-pass membrane protein</topology>
        <orientation evidence="1">Periplasmic side</orientation>
    </subcellularLocation>
</comment>
<evidence type="ECO:0000256" key="4">
    <source>
        <dbReference type="ARBA" id="ARBA00022475"/>
    </source>
</evidence>
<proteinExistence type="inferred from homology"/>
<evidence type="ECO:0000256" key="7">
    <source>
        <dbReference type="ARBA" id="ARBA00022927"/>
    </source>
</evidence>
<dbReference type="InterPro" id="IPR006260">
    <property type="entry name" value="TonB/TolA_C"/>
</dbReference>